<feature type="transmembrane region" description="Helical" evidence="13">
    <location>
        <begin position="147"/>
        <end position="180"/>
    </location>
</feature>
<evidence type="ECO:0000313" key="14">
    <source>
        <dbReference type="EMBL" id="RBS31335.1"/>
    </source>
</evidence>
<keyword evidence="8 13" id="KW-1133">Transmembrane helix</keyword>
<reference evidence="14 15" key="1">
    <citation type="submission" date="2015-06" db="EMBL/GenBank/DDBJ databases">
        <title>The Genome Sequence of Enterococcus faecium 131EA1.</title>
        <authorList>
            <consortium name="The Broad Institute Genomics Platform"/>
            <consortium name="The Broad Institute Genome Sequencing Center for Infectious Disease"/>
            <person name="Earl A.M."/>
            <person name="Van Tyne D."/>
            <person name="Lebreton F."/>
            <person name="Saavedra J.T."/>
            <person name="Gilmore M.S."/>
            <person name="Manson Mcguire A."/>
            <person name="Clock S."/>
            <person name="Crupain M."/>
            <person name="Rangan U."/>
            <person name="Young S."/>
            <person name="Abouelleil A."/>
            <person name="Cao P."/>
            <person name="Chapman S.B."/>
            <person name="Griggs A."/>
            <person name="Priest M."/>
            <person name="Shea T."/>
            <person name="Wortman J."/>
            <person name="Nusbaum C."/>
            <person name="Birren B."/>
        </authorList>
    </citation>
    <scope>NUCLEOTIDE SEQUENCE [LARGE SCALE GENOMIC DNA]</scope>
    <source>
        <strain evidence="14 15">131EA1</strain>
    </source>
</reference>
<evidence type="ECO:0000256" key="8">
    <source>
        <dbReference type="ARBA" id="ARBA00022989"/>
    </source>
</evidence>
<comment type="catalytic activity">
    <reaction evidence="12">
        <text>K(+)(in) = K(+)(out)</text>
        <dbReference type="Rhea" id="RHEA:29463"/>
        <dbReference type="ChEBI" id="CHEBI:29103"/>
    </reaction>
</comment>
<feature type="transmembrane region" description="Helical" evidence="13">
    <location>
        <begin position="37"/>
        <end position="58"/>
    </location>
</feature>
<gene>
    <name evidence="14" type="ORF">EB12_01520</name>
</gene>
<dbReference type="AlphaFoldDB" id="A0A3F3M3M8"/>
<dbReference type="InterPro" id="IPR010617">
    <property type="entry name" value="TMEM175-like"/>
</dbReference>
<evidence type="ECO:0000313" key="15">
    <source>
        <dbReference type="Proteomes" id="UP000253144"/>
    </source>
</evidence>
<keyword evidence="4" id="KW-0633">Potassium transport</keyword>
<evidence type="ECO:0000256" key="7">
    <source>
        <dbReference type="ARBA" id="ARBA00022958"/>
    </source>
</evidence>
<dbReference type="GO" id="GO:0016020">
    <property type="term" value="C:membrane"/>
    <property type="evidence" value="ECO:0007669"/>
    <property type="project" value="UniProtKB-SubCell"/>
</dbReference>
<organism evidence="14 15">
    <name type="scientific">Enterococcus faecium</name>
    <name type="common">Streptococcus faecium</name>
    <dbReference type="NCBI Taxonomy" id="1352"/>
    <lineage>
        <taxon>Bacteria</taxon>
        <taxon>Bacillati</taxon>
        <taxon>Bacillota</taxon>
        <taxon>Bacilli</taxon>
        <taxon>Lactobacillales</taxon>
        <taxon>Enterococcaceae</taxon>
        <taxon>Enterococcus</taxon>
    </lineage>
</organism>
<keyword evidence="11" id="KW-0407">Ion channel</keyword>
<evidence type="ECO:0000256" key="11">
    <source>
        <dbReference type="ARBA" id="ARBA00023303"/>
    </source>
</evidence>
<protein>
    <recommendedName>
        <fullName evidence="16">DUF1211 domain-containing protein</fullName>
    </recommendedName>
</protein>
<evidence type="ECO:0000256" key="6">
    <source>
        <dbReference type="ARBA" id="ARBA00022826"/>
    </source>
</evidence>
<dbReference type="EMBL" id="LEQJ01000009">
    <property type="protein sequence ID" value="RBS31335.1"/>
    <property type="molecule type" value="Genomic_DNA"/>
</dbReference>
<keyword evidence="7" id="KW-0630">Potassium</keyword>
<keyword evidence="5 13" id="KW-0812">Transmembrane</keyword>
<evidence type="ECO:0000256" key="4">
    <source>
        <dbReference type="ARBA" id="ARBA00022538"/>
    </source>
</evidence>
<comment type="caution">
    <text evidence="14">The sequence shown here is derived from an EMBL/GenBank/DDBJ whole genome shotgun (WGS) entry which is preliminary data.</text>
</comment>
<dbReference type="Pfam" id="PF06736">
    <property type="entry name" value="TMEM175"/>
    <property type="match status" value="1"/>
</dbReference>
<dbReference type="GO" id="GO:0005267">
    <property type="term" value="F:potassium channel activity"/>
    <property type="evidence" value="ECO:0007669"/>
    <property type="project" value="UniProtKB-KW"/>
</dbReference>
<keyword evidence="6" id="KW-0631">Potassium channel</keyword>
<dbReference type="GO" id="GO:0015252">
    <property type="term" value="F:proton channel activity"/>
    <property type="evidence" value="ECO:0007669"/>
    <property type="project" value="InterPro"/>
</dbReference>
<evidence type="ECO:0000256" key="3">
    <source>
        <dbReference type="ARBA" id="ARBA00022448"/>
    </source>
</evidence>
<dbReference type="Proteomes" id="UP000253144">
    <property type="component" value="Unassembled WGS sequence"/>
</dbReference>
<evidence type="ECO:0000256" key="2">
    <source>
        <dbReference type="ARBA" id="ARBA00006920"/>
    </source>
</evidence>
<dbReference type="RefSeq" id="WP_104885160.1">
    <property type="nucleotide sequence ID" value="NZ_KZ846093.1"/>
</dbReference>
<comment type="subcellular location">
    <subcellularLocation>
        <location evidence="1">Membrane</location>
        <topology evidence="1">Multi-pass membrane protein</topology>
    </subcellularLocation>
</comment>
<proteinExistence type="inferred from homology"/>
<keyword evidence="10 13" id="KW-0472">Membrane</keyword>
<feature type="transmembrane region" description="Helical" evidence="13">
    <location>
        <begin position="107"/>
        <end position="126"/>
    </location>
</feature>
<evidence type="ECO:0000256" key="12">
    <source>
        <dbReference type="ARBA" id="ARBA00034430"/>
    </source>
</evidence>
<evidence type="ECO:0000256" key="5">
    <source>
        <dbReference type="ARBA" id="ARBA00022692"/>
    </source>
</evidence>
<comment type="similarity">
    <text evidence="2">Belongs to the TMEM175 family.</text>
</comment>
<evidence type="ECO:0000256" key="1">
    <source>
        <dbReference type="ARBA" id="ARBA00004141"/>
    </source>
</evidence>
<name>A0A3F3M3M8_ENTFC</name>
<keyword evidence="3" id="KW-0813">Transport</keyword>
<evidence type="ECO:0000256" key="10">
    <source>
        <dbReference type="ARBA" id="ARBA00023136"/>
    </source>
</evidence>
<accession>A0A3F3M3M8</accession>
<evidence type="ECO:0000256" key="9">
    <source>
        <dbReference type="ARBA" id="ARBA00023065"/>
    </source>
</evidence>
<evidence type="ECO:0008006" key="16">
    <source>
        <dbReference type="Google" id="ProtNLM"/>
    </source>
</evidence>
<keyword evidence="9" id="KW-0406">Ion transport</keyword>
<sequence>MTKSRLEAFTDGVVAIVLRVLVLEIKIPNTSSFHSLWVIRNTLLAYTISFIFVAVIWVNHHRIFQMAERINYRVVWSNIFLLFWLTLCPSVTSWVGRNPEAFWPEMAYVLVYTMWSFSFGILMRQIMKANKSDSHVVRVLSKDRRSLISMMINLCLIAGVFFVPLIGLFGRFFVSGIWIFSYKKADAYYQRLFPGNRKEAGTEAFNSKK</sequence>
<evidence type="ECO:0000256" key="13">
    <source>
        <dbReference type="SAM" id="Phobius"/>
    </source>
</evidence>
<feature type="transmembrane region" description="Helical" evidence="13">
    <location>
        <begin position="70"/>
        <end position="87"/>
    </location>
</feature>